<reference evidence="4 5" key="1">
    <citation type="submission" date="2020-08" db="EMBL/GenBank/DDBJ databases">
        <title>Genomic Encyclopedia of Type Strains, Phase III (KMG-III): the genomes of soil and plant-associated and newly described type strains.</title>
        <authorList>
            <person name="Whitman W."/>
        </authorList>
    </citation>
    <scope>NUCLEOTIDE SEQUENCE [LARGE SCALE GENOMIC DNA]</scope>
    <source>
        <strain evidence="4 5">CECT 8234</strain>
    </source>
</reference>
<dbReference type="InterPro" id="IPR034660">
    <property type="entry name" value="DinB/YfiT-like"/>
</dbReference>
<dbReference type="SUPFAM" id="SSF55729">
    <property type="entry name" value="Acyl-CoA N-acyltransferases (Nat)"/>
    <property type="match status" value="1"/>
</dbReference>
<comment type="caution">
    <text evidence="4">The sequence shown here is derived from an EMBL/GenBank/DDBJ whole genome shotgun (WGS) entry which is preliminary data.</text>
</comment>
<dbReference type="PROSITE" id="PS51186">
    <property type="entry name" value="GNAT"/>
    <property type="match status" value="1"/>
</dbReference>
<dbReference type="GO" id="GO:0005840">
    <property type="term" value="C:ribosome"/>
    <property type="evidence" value="ECO:0007669"/>
    <property type="project" value="UniProtKB-KW"/>
</dbReference>
<dbReference type="Gene3D" id="3.40.630.30">
    <property type="match status" value="1"/>
</dbReference>
<dbReference type="PANTHER" id="PTHR43420:SF44">
    <property type="entry name" value="ACETYLTRANSFERASE YPEA"/>
    <property type="match status" value="1"/>
</dbReference>
<dbReference type="AlphaFoldDB" id="A0A7W5C4Q3"/>
<dbReference type="GO" id="GO:0016747">
    <property type="term" value="F:acyltransferase activity, transferring groups other than amino-acyl groups"/>
    <property type="evidence" value="ECO:0007669"/>
    <property type="project" value="InterPro"/>
</dbReference>
<name>A0A7W5C4Q3_9BACL</name>
<dbReference type="InterPro" id="IPR056935">
    <property type="entry name" value="Rv0428c-like_C"/>
</dbReference>
<dbReference type="PANTHER" id="PTHR43420">
    <property type="entry name" value="ACETYLTRANSFERASE"/>
    <property type="match status" value="1"/>
</dbReference>
<gene>
    <name evidence="4" type="ORF">FHS16_001214</name>
</gene>
<evidence type="ECO:0000256" key="1">
    <source>
        <dbReference type="ARBA" id="ARBA00022679"/>
    </source>
</evidence>
<evidence type="ECO:0000259" key="3">
    <source>
        <dbReference type="PROSITE" id="PS51186"/>
    </source>
</evidence>
<dbReference type="Proteomes" id="UP000518605">
    <property type="component" value="Unassembled WGS sequence"/>
</dbReference>
<dbReference type="InterPro" id="IPR050680">
    <property type="entry name" value="YpeA/RimI_acetyltransf"/>
</dbReference>
<sequence>MSAEKEQLLSAFGRWTTFIADLGKYDERCWNQSVASGKWSVREVVAHILKWDEYFYNAAISKIEEGIPLAIQHLDYDQFNDAAKEYGLSTPVSELVSEAIANRQRIILTIAAFSEEQYGGDYMDVDGQPFETVQYLKDFIWHDNHHVEPIKRLLQLRIEEMSLNGWPALQTVMYDGWLMRFAAGYTKRSNSVQALYGQTYMLDTKISECERRYSMQNLNTVFKVTPFVQPANLDEVLAARGYERMDQTVIKTVHIADVKEPSHVDVWLESEPTESWLDALMVFSGLSDKQRAITHNMLKQSPLIKCFASLQVNGIPVAAGYAAIEDGWVGLYDIVTDVNERSKGYGEQLVLHLLHWGREQGATESYLMVVKNNEAANRLYDKIGYISQYEYWYRVKQSAPL</sequence>
<evidence type="ECO:0000313" key="5">
    <source>
        <dbReference type="Proteomes" id="UP000518605"/>
    </source>
</evidence>
<dbReference type="InterPro" id="IPR024775">
    <property type="entry name" value="DinB-like"/>
</dbReference>
<dbReference type="RefSeq" id="WP_183559905.1">
    <property type="nucleotide sequence ID" value="NZ_CBCSLB010000002.1"/>
</dbReference>
<evidence type="ECO:0000313" key="4">
    <source>
        <dbReference type="EMBL" id="MBB3151171.1"/>
    </source>
</evidence>
<dbReference type="SUPFAM" id="SSF109854">
    <property type="entry name" value="DinB/YfiT-like putative metalloenzymes"/>
    <property type="match status" value="1"/>
</dbReference>
<keyword evidence="4" id="KW-0687">Ribonucleoprotein</keyword>
<keyword evidence="1" id="KW-0808">Transferase</keyword>
<evidence type="ECO:0000256" key="2">
    <source>
        <dbReference type="ARBA" id="ARBA00023315"/>
    </source>
</evidence>
<keyword evidence="2" id="KW-0012">Acyltransferase</keyword>
<dbReference type="Pfam" id="PF24553">
    <property type="entry name" value="Rv0428c_C"/>
    <property type="match status" value="1"/>
</dbReference>
<accession>A0A7W5C4Q3</accession>
<proteinExistence type="predicted"/>
<organism evidence="4 5">
    <name type="scientific">Paenibacillus endophyticus</name>
    <dbReference type="NCBI Taxonomy" id="1294268"/>
    <lineage>
        <taxon>Bacteria</taxon>
        <taxon>Bacillati</taxon>
        <taxon>Bacillota</taxon>
        <taxon>Bacilli</taxon>
        <taxon>Bacillales</taxon>
        <taxon>Paenibacillaceae</taxon>
        <taxon>Paenibacillus</taxon>
    </lineage>
</organism>
<feature type="domain" description="N-acetyltransferase" evidence="3">
    <location>
        <begin position="264"/>
        <end position="401"/>
    </location>
</feature>
<keyword evidence="4" id="KW-0689">Ribosomal protein</keyword>
<dbReference type="Pfam" id="PF12867">
    <property type="entry name" value="DinB_2"/>
    <property type="match status" value="1"/>
</dbReference>
<dbReference type="EMBL" id="JACHXW010000003">
    <property type="protein sequence ID" value="MBB3151171.1"/>
    <property type="molecule type" value="Genomic_DNA"/>
</dbReference>
<dbReference type="Gene3D" id="1.20.120.450">
    <property type="entry name" value="dinb family like domain"/>
    <property type="match status" value="1"/>
</dbReference>
<keyword evidence="5" id="KW-1185">Reference proteome</keyword>
<dbReference type="InterPro" id="IPR000182">
    <property type="entry name" value="GNAT_dom"/>
</dbReference>
<dbReference type="InterPro" id="IPR016181">
    <property type="entry name" value="Acyl_CoA_acyltransferase"/>
</dbReference>
<protein>
    <submittedName>
        <fullName evidence="4">Ribosomal protein S18 acetylase RimI-like enzyme/uncharacterized damage-inducible protein DinB</fullName>
    </submittedName>
</protein>